<keyword evidence="3" id="KW-1185">Reference proteome</keyword>
<feature type="transmembrane region" description="Helical" evidence="1">
    <location>
        <begin position="116"/>
        <end position="135"/>
    </location>
</feature>
<keyword evidence="1" id="KW-1133">Transmembrane helix</keyword>
<protein>
    <submittedName>
        <fullName evidence="2">DUF6069 family protein</fullName>
    </submittedName>
</protein>
<feature type="transmembrane region" description="Helical" evidence="1">
    <location>
        <begin position="91"/>
        <end position="110"/>
    </location>
</feature>
<feature type="transmembrane region" description="Helical" evidence="1">
    <location>
        <begin position="61"/>
        <end position="82"/>
    </location>
</feature>
<dbReference type="InterPro" id="IPR045713">
    <property type="entry name" value="DUF6069"/>
</dbReference>
<evidence type="ECO:0000313" key="3">
    <source>
        <dbReference type="Proteomes" id="UP001595947"/>
    </source>
</evidence>
<sequence>MSLTENRPSSTAVTRPTGSRLRRPAGIVATLLVTLAVWAVGHLAGADYVITDPTGSARIDLVVTAGFTLVVALVGWVVLALLERLTRRGTAIWTVLAVVVLVASYVPVFLVEATTGTRIALVAVHTAVGLLVPAFRR</sequence>
<gene>
    <name evidence="2" type="ORF">ACFPBZ_12770</name>
</gene>
<organism evidence="2 3">
    <name type="scientific">Actinomycetospora atypica</name>
    <dbReference type="NCBI Taxonomy" id="1290095"/>
    <lineage>
        <taxon>Bacteria</taxon>
        <taxon>Bacillati</taxon>
        <taxon>Actinomycetota</taxon>
        <taxon>Actinomycetes</taxon>
        <taxon>Pseudonocardiales</taxon>
        <taxon>Pseudonocardiaceae</taxon>
        <taxon>Actinomycetospora</taxon>
    </lineage>
</organism>
<accession>A0ABV9YJT1</accession>
<proteinExistence type="predicted"/>
<dbReference type="EMBL" id="JBHSIV010000011">
    <property type="protein sequence ID" value="MFC5063083.1"/>
    <property type="molecule type" value="Genomic_DNA"/>
</dbReference>
<name>A0ABV9YJT1_9PSEU</name>
<keyword evidence="1" id="KW-0472">Membrane</keyword>
<evidence type="ECO:0000256" key="1">
    <source>
        <dbReference type="SAM" id="Phobius"/>
    </source>
</evidence>
<reference evidence="3" key="1">
    <citation type="journal article" date="2019" name="Int. J. Syst. Evol. Microbiol.">
        <title>The Global Catalogue of Microorganisms (GCM) 10K type strain sequencing project: providing services to taxonomists for standard genome sequencing and annotation.</title>
        <authorList>
            <consortium name="The Broad Institute Genomics Platform"/>
            <consortium name="The Broad Institute Genome Sequencing Center for Infectious Disease"/>
            <person name="Wu L."/>
            <person name="Ma J."/>
        </authorList>
    </citation>
    <scope>NUCLEOTIDE SEQUENCE [LARGE SCALE GENOMIC DNA]</scope>
    <source>
        <strain evidence="3">CGMCC 4.7093</strain>
    </source>
</reference>
<evidence type="ECO:0000313" key="2">
    <source>
        <dbReference type="EMBL" id="MFC5063083.1"/>
    </source>
</evidence>
<dbReference type="Pfam" id="PF19545">
    <property type="entry name" value="DUF6069"/>
    <property type="match status" value="1"/>
</dbReference>
<comment type="caution">
    <text evidence="2">The sequence shown here is derived from an EMBL/GenBank/DDBJ whole genome shotgun (WGS) entry which is preliminary data.</text>
</comment>
<feature type="transmembrane region" description="Helical" evidence="1">
    <location>
        <begin position="21"/>
        <end position="41"/>
    </location>
</feature>
<dbReference type="Proteomes" id="UP001595947">
    <property type="component" value="Unassembled WGS sequence"/>
</dbReference>
<dbReference type="RefSeq" id="WP_378036426.1">
    <property type="nucleotide sequence ID" value="NZ_JBHSIV010000011.1"/>
</dbReference>
<keyword evidence="1" id="KW-0812">Transmembrane</keyword>